<dbReference type="InterPro" id="IPR001245">
    <property type="entry name" value="Ser-Thr/Tyr_kinase_cat_dom"/>
</dbReference>
<dbReference type="AlphaFoldDB" id="A0A2K1KSQ4"/>
<keyword evidence="2" id="KW-0808">Transferase</keyword>
<keyword evidence="3 6" id="KW-0547">Nucleotide-binding</keyword>
<feature type="compositionally biased region" description="Low complexity" evidence="7">
    <location>
        <begin position="574"/>
        <end position="585"/>
    </location>
</feature>
<dbReference type="GO" id="GO:0005737">
    <property type="term" value="C:cytoplasm"/>
    <property type="evidence" value="ECO:0000318"/>
    <property type="project" value="GO_Central"/>
</dbReference>
<dbReference type="GO" id="GO:0044183">
    <property type="term" value="F:protein folding chaperone"/>
    <property type="evidence" value="ECO:0000318"/>
    <property type="project" value="GO_Central"/>
</dbReference>
<dbReference type="SUPFAM" id="SSF56112">
    <property type="entry name" value="Protein kinase-like (PK-like)"/>
    <property type="match status" value="1"/>
</dbReference>
<keyword evidence="1" id="KW-0723">Serine/threonine-protein kinase</keyword>
<dbReference type="FunFam" id="3.30.30.30:FF:000001">
    <property type="entry name" value="heat shock 70 kDa protein-like"/>
    <property type="match status" value="1"/>
</dbReference>
<dbReference type="Gene3D" id="3.90.640.10">
    <property type="entry name" value="Actin, Chain A, domain 4"/>
    <property type="match status" value="1"/>
</dbReference>
<evidence type="ECO:0000256" key="4">
    <source>
        <dbReference type="ARBA" id="ARBA00022777"/>
    </source>
</evidence>
<dbReference type="EMBL" id="ABEU02000003">
    <property type="protein sequence ID" value="PNR56815.1"/>
    <property type="molecule type" value="Genomic_DNA"/>
</dbReference>
<keyword evidence="4" id="KW-0418">Kinase</keyword>
<dbReference type="GO" id="GO:0005524">
    <property type="term" value="F:ATP binding"/>
    <property type="evidence" value="ECO:0007669"/>
    <property type="project" value="UniProtKB-UniRule"/>
</dbReference>
<dbReference type="GO" id="GO:0004674">
    <property type="term" value="F:protein serine/threonine kinase activity"/>
    <property type="evidence" value="ECO:0007669"/>
    <property type="project" value="UniProtKB-KW"/>
</dbReference>
<evidence type="ECO:0000256" key="3">
    <source>
        <dbReference type="ARBA" id="ARBA00022741"/>
    </source>
</evidence>
<evidence type="ECO:0000313" key="10">
    <source>
        <dbReference type="EnsemblPlants" id="Pp3c3_380V3.1"/>
    </source>
</evidence>
<dbReference type="InterPro" id="IPR011009">
    <property type="entry name" value="Kinase-like_dom_sf"/>
</dbReference>
<reference evidence="10" key="3">
    <citation type="submission" date="2020-12" db="UniProtKB">
        <authorList>
            <consortium name="EnsemblPlants"/>
        </authorList>
    </citation>
    <scope>IDENTIFICATION</scope>
</reference>
<dbReference type="CDD" id="cd24028">
    <property type="entry name" value="ASKHA_NBD_HSP70_HSPA1-like"/>
    <property type="match status" value="1"/>
</dbReference>
<evidence type="ECO:0000313" key="9">
    <source>
        <dbReference type="EMBL" id="PNR56815.1"/>
    </source>
</evidence>
<reference evidence="9 11" key="2">
    <citation type="journal article" date="2018" name="Plant J.">
        <title>The Physcomitrella patens chromosome-scale assembly reveals moss genome structure and evolution.</title>
        <authorList>
            <person name="Lang D."/>
            <person name="Ullrich K.K."/>
            <person name="Murat F."/>
            <person name="Fuchs J."/>
            <person name="Jenkins J."/>
            <person name="Haas F.B."/>
            <person name="Piednoel M."/>
            <person name="Gundlach H."/>
            <person name="Van Bel M."/>
            <person name="Meyberg R."/>
            <person name="Vives C."/>
            <person name="Morata J."/>
            <person name="Symeonidi A."/>
            <person name="Hiss M."/>
            <person name="Muchero W."/>
            <person name="Kamisugi Y."/>
            <person name="Saleh O."/>
            <person name="Blanc G."/>
            <person name="Decker E.L."/>
            <person name="van Gessel N."/>
            <person name="Grimwood J."/>
            <person name="Hayes R.D."/>
            <person name="Graham S.W."/>
            <person name="Gunter L.E."/>
            <person name="McDaniel S.F."/>
            <person name="Hoernstein S.N.W."/>
            <person name="Larsson A."/>
            <person name="Li F.W."/>
            <person name="Perroud P.F."/>
            <person name="Phillips J."/>
            <person name="Ranjan P."/>
            <person name="Rokshar D.S."/>
            <person name="Rothfels C.J."/>
            <person name="Schneider L."/>
            <person name="Shu S."/>
            <person name="Stevenson D.W."/>
            <person name="Thummler F."/>
            <person name="Tillich M."/>
            <person name="Villarreal Aguilar J.C."/>
            <person name="Widiez T."/>
            <person name="Wong G.K."/>
            <person name="Wymore A."/>
            <person name="Zhang Y."/>
            <person name="Zimmer A.D."/>
            <person name="Quatrano R.S."/>
            <person name="Mayer K.F.X."/>
            <person name="Goodstein D."/>
            <person name="Casacuberta J.M."/>
            <person name="Vandepoele K."/>
            <person name="Reski R."/>
            <person name="Cuming A.C."/>
            <person name="Tuskan G.A."/>
            <person name="Maumus F."/>
            <person name="Salse J."/>
            <person name="Schmutz J."/>
            <person name="Rensing S.A."/>
        </authorList>
    </citation>
    <scope>NUCLEOTIDE SEQUENCE [LARGE SCALE GENOMIC DNA]</scope>
    <source>
        <strain evidence="10 11">cv. Gransden 2004</strain>
    </source>
</reference>
<dbReference type="GO" id="GO:0140662">
    <property type="term" value="F:ATP-dependent protein folding chaperone"/>
    <property type="evidence" value="ECO:0007669"/>
    <property type="project" value="InterPro"/>
</dbReference>
<keyword evidence="11" id="KW-1185">Reference proteome</keyword>
<dbReference type="PaxDb" id="3218-PP1S1_213V6.1"/>
<reference evidence="9 11" key="1">
    <citation type="journal article" date="2008" name="Science">
        <title>The Physcomitrella genome reveals evolutionary insights into the conquest of land by plants.</title>
        <authorList>
            <person name="Rensing S."/>
            <person name="Lang D."/>
            <person name="Zimmer A."/>
            <person name="Terry A."/>
            <person name="Salamov A."/>
            <person name="Shapiro H."/>
            <person name="Nishiyama T."/>
            <person name="Perroud P.-F."/>
            <person name="Lindquist E."/>
            <person name="Kamisugi Y."/>
            <person name="Tanahashi T."/>
            <person name="Sakakibara K."/>
            <person name="Fujita T."/>
            <person name="Oishi K."/>
            <person name="Shin-I T."/>
            <person name="Kuroki Y."/>
            <person name="Toyoda A."/>
            <person name="Suzuki Y."/>
            <person name="Hashimoto A."/>
            <person name="Yamaguchi K."/>
            <person name="Sugano A."/>
            <person name="Kohara Y."/>
            <person name="Fujiyama A."/>
            <person name="Anterola A."/>
            <person name="Aoki S."/>
            <person name="Ashton N."/>
            <person name="Barbazuk W.B."/>
            <person name="Barker E."/>
            <person name="Bennetzen J."/>
            <person name="Bezanilla M."/>
            <person name="Blankenship R."/>
            <person name="Cho S.H."/>
            <person name="Dutcher S."/>
            <person name="Estelle M."/>
            <person name="Fawcett J.A."/>
            <person name="Gundlach H."/>
            <person name="Hanada K."/>
            <person name="Heyl A."/>
            <person name="Hicks K.A."/>
            <person name="Hugh J."/>
            <person name="Lohr M."/>
            <person name="Mayer K."/>
            <person name="Melkozernov A."/>
            <person name="Murata T."/>
            <person name="Nelson D."/>
            <person name="Pils B."/>
            <person name="Prigge M."/>
            <person name="Reiss B."/>
            <person name="Renner T."/>
            <person name="Rombauts S."/>
            <person name="Rushton P."/>
            <person name="Sanderfoot A."/>
            <person name="Schween G."/>
            <person name="Shiu S.-H."/>
            <person name="Stueber K."/>
            <person name="Theodoulou F.L."/>
            <person name="Tu H."/>
            <person name="Van de Peer Y."/>
            <person name="Verrier P.J."/>
            <person name="Waters E."/>
            <person name="Wood A."/>
            <person name="Yang L."/>
            <person name="Cove D."/>
            <person name="Cuming A."/>
            <person name="Hasebe M."/>
            <person name="Lucas S."/>
            <person name="Mishler D.B."/>
            <person name="Reski R."/>
            <person name="Grigoriev I."/>
            <person name="Quatrano R.S."/>
            <person name="Boore J.L."/>
        </authorList>
    </citation>
    <scope>NUCLEOTIDE SEQUENCE [LARGE SCALE GENOMIC DNA]</scope>
    <source>
        <strain evidence="10 11">cv. Gransden 2004</strain>
    </source>
</reference>
<dbReference type="PRINTS" id="PR00301">
    <property type="entry name" value="HEATSHOCK70"/>
</dbReference>
<dbReference type="InterPro" id="IPR018181">
    <property type="entry name" value="Heat_shock_70_CS"/>
</dbReference>
<dbReference type="InterPro" id="IPR008271">
    <property type="entry name" value="Ser/Thr_kinase_AS"/>
</dbReference>
<dbReference type="PROSITE" id="PS00107">
    <property type="entry name" value="PROTEIN_KINASE_ATP"/>
    <property type="match status" value="1"/>
</dbReference>
<dbReference type="InterPro" id="IPR029047">
    <property type="entry name" value="HSP70_peptide-bd_sf"/>
</dbReference>
<dbReference type="InterPro" id="IPR017441">
    <property type="entry name" value="Protein_kinase_ATP_BS"/>
</dbReference>
<protein>
    <recommendedName>
        <fullName evidence="8">Protein kinase domain-containing protein</fullName>
    </recommendedName>
</protein>
<feature type="compositionally biased region" description="Low complexity" evidence="7">
    <location>
        <begin position="554"/>
        <end position="564"/>
    </location>
</feature>
<evidence type="ECO:0000256" key="5">
    <source>
        <dbReference type="ARBA" id="ARBA00022840"/>
    </source>
</evidence>
<dbReference type="Gene3D" id="3.30.200.20">
    <property type="entry name" value="Phosphorylase Kinase, domain 1"/>
    <property type="match status" value="1"/>
</dbReference>
<dbReference type="GO" id="GO:0042026">
    <property type="term" value="P:protein refolding"/>
    <property type="evidence" value="ECO:0000318"/>
    <property type="project" value="GO_Central"/>
</dbReference>
<evidence type="ECO:0000256" key="7">
    <source>
        <dbReference type="SAM" id="MobiDB-lite"/>
    </source>
</evidence>
<dbReference type="PROSITE" id="PS00108">
    <property type="entry name" value="PROTEIN_KINASE_ST"/>
    <property type="match status" value="1"/>
</dbReference>
<dbReference type="Pfam" id="PF07714">
    <property type="entry name" value="PK_Tyr_Ser-Thr"/>
    <property type="match status" value="1"/>
</dbReference>
<dbReference type="InterPro" id="IPR043129">
    <property type="entry name" value="ATPase_NBD"/>
</dbReference>
<organism evidence="9">
    <name type="scientific">Physcomitrium patens</name>
    <name type="common">Spreading-leaved earth moss</name>
    <name type="synonym">Physcomitrella patens</name>
    <dbReference type="NCBI Taxonomy" id="3218"/>
    <lineage>
        <taxon>Eukaryota</taxon>
        <taxon>Viridiplantae</taxon>
        <taxon>Streptophyta</taxon>
        <taxon>Embryophyta</taxon>
        <taxon>Bryophyta</taxon>
        <taxon>Bryophytina</taxon>
        <taxon>Bryopsida</taxon>
        <taxon>Funariidae</taxon>
        <taxon>Funariales</taxon>
        <taxon>Funariaceae</taxon>
        <taxon>Physcomitrium</taxon>
    </lineage>
</organism>
<gene>
    <name evidence="9" type="ORF">PHYPA_003807</name>
</gene>
<dbReference type="FunFam" id="1.10.510.10:FF:001703">
    <property type="entry name" value="Predicted protein"/>
    <property type="match status" value="1"/>
</dbReference>
<dbReference type="FunFam" id="3.30.200.20:FF:001073">
    <property type="entry name" value="Predicted protein"/>
    <property type="match status" value="1"/>
</dbReference>
<evidence type="ECO:0000313" key="11">
    <source>
        <dbReference type="Proteomes" id="UP000006727"/>
    </source>
</evidence>
<evidence type="ECO:0000256" key="1">
    <source>
        <dbReference type="ARBA" id="ARBA00022527"/>
    </source>
</evidence>
<dbReference type="STRING" id="3218.A0A2K1KSQ4"/>
<accession>A0A2K1KSQ4</accession>
<dbReference type="SUPFAM" id="SSF53067">
    <property type="entry name" value="Actin-like ATPase domain"/>
    <property type="match status" value="2"/>
</dbReference>
<keyword evidence="5 6" id="KW-0067">ATP-binding</keyword>
<dbReference type="GO" id="GO:0016887">
    <property type="term" value="F:ATP hydrolysis activity"/>
    <property type="evidence" value="ECO:0000318"/>
    <property type="project" value="GO_Central"/>
</dbReference>
<name>A0A2K1KSQ4_PHYPA</name>
<dbReference type="Proteomes" id="UP000006727">
    <property type="component" value="Chromosome 3"/>
</dbReference>
<evidence type="ECO:0000256" key="2">
    <source>
        <dbReference type="ARBA" id="ARBA00022679"/>
    </source>
</evidence>
<dbReference type="SUPFAM" id="SSF100920">
    <property type="entry name" value="Heat shock protein 70kD (HSP70), peptide-binding domain"/>
    <property type="match status" value="1"/>
</dbReference>
<dbReference type="EnsemblPlants" id="Pp3c3_380V3.1">
    <property type="protein sequence ID" value="Pp3c3_380V3.1"/>
    <property type="gene ID" value="Pp3c3_380"/>
</dbReference>
<feature type="region of interest" description="Disordered" evidence="7">
    <location>
        <begin position="541"/>
        <end position="594"/>
    </location>
</feature>
<dbReference type="FunFam" id="3.90.640.10:FF:000002">
    <property type="entry name" value="Heat shock 70 kDa"/>
    <property type="match status" value="1"/>
</dbReference>
<dbReference type="Pfam" id="PF00012">
    <property type="entry name" value="HSP70"/>
    <property type="match status" value="1"/>
</dbReference>
<dbReference type="PANTHER" id="PTHR19375">
    <property type="entry name" value="HEAT SHOCK PROTEIN 70KDA"/>
    <property type="match status" value="1"/>
</dbReference>
<evidence type="ECO:0000256" key="6">
    <source>
        <dbReference type="PROSITE-ProRule" id="PRU10141"/>
    </source>
</evidence>
<dbReference type="Gene3D" id="3.30.30.30">
    <property type="match status" value="1"/>
</dbReference>
<dbReference type="GO" id="GO:0031072">
    <property type="term" value="F:heat shock protein binding"/>
    <property type="evidence" value="ECO:0000318"/>
    <property type="project" value="GO_Central"/>
</dbReference>
<dbReference type="PROSITE" id="PS00297">
    <property type="entry name" value="HSP70_1"/>
    <property type="match status" value="1"/>
</dbReference>
<dbReference type="Gene3D" id="3.30.420.40">
    <property type="match status" value="2"/>
</dbReference>
<evidence type="ECO:0000259" key="8">
    <source>
        <dbReference type="PROSITE" id="PS50011"/>
    </source>
</evidence>
<dbReference type="Gramene" id="Pp3c3_380V3.1">
    <property type="protein sequence ID" value="Pp3c3_380V3.1"/>
    <property type="gene ID" value="Pp3c3_380"/>
</dbReference>
<dbReference type="SMART" id="SM00220">
    <property type="entry name" value="S_TKc"/>
    <property type="match status" value="1"/>
</dbReference>
<feature type="binding site" evidence="6">
    <location>
        <position position="639"/>
    </location>
    <ligand>
        <name>ATP</name>
        <dbReference type="ChEBI" id="CHEBI:30616"/>
    </ligand>
</feature>
<dbReference type="InterPro" id="IPR000719">
    <property type="entry name" value="Prot_kinase_dom"/>
</dbReference>
<dbReference type="InterPro" id="IPR013126">
    <property type="entry name" value="Hsp_70_fam"/>
</dbReference>
<dbReference type="Gene3D" id="1.10.510.10">
    <property type="entry name" value="Transferase(Phosphotransferase) domain 1"/>
    <property type="match status" value="1"/>
</dbReference>
<dbReference type="PROSITE" id="PS00329">
    <property type="entry name" value="HSP70_2"/>
    <property type="match status" value="1"/>
</dbReference>
<dbReference type="PROSITE" id="PS01036">
    <property type="entry name" value="HSP70_3"/>
    <property type="match status" value="1"/>
</dbReference>
<dbReference type="CDD" id="cd14066">
    <property type="entry name" value="STKc_IRAK"/>
    <property type="match status" value="1"/>
</dbReference>
<sequence>MAESEVIRTPIGIDLGTTSSRVAVWLYKENRFEHIVNDHGDRSTPSYVAFTETERLIGDAAKNQVWRNPTNTIFDAKRLIGRTYLNSEVLIRSMSSLWPFRVVRSVSNKPVIHVKYKGNEKVFSPEAVCAMVLENMKVLAEVYLRSVNLFITVSIPGCFNYTQRQAVEYACRTAGFEGYHLVSDHSCAALAYLVSNLSEGKLLDVYGVTHALLFDLGGGTLNVTLVIVDMGIIEVIATSGDSELGGQDFDQRLLNHFIEKIKLKHEKDVTRHPRALMRLKKQVERVKLALSSSMEATFHIDSLLDGFDFESSISRSCFEEMNMDPLEDAKFSKGDVQEVVLIGGSSRIPKVQQLLVDFFENGAVLNKSINPDEAVVCGAVVRNGIRVGVKVEPWINPLVLDVTVKSYGLETSGGVMTVVVPRNTTIPVLRETVFTTYFDNQLGMLIKIYEGERARTRDNILVTIFELDGIPPAPRGVPQIRVRFDLNTDNKLYVSATDKHSGKKWKIFSEDNERIFERDGGEIDENFRSQFAVPIEYNPHEAYETSRPSRPPTSGNSTESSRSSKQPTSGNPTEYSSSSRAYESSNTDESSSYEDNVKNFSWDQVQDMTNGLSSTQLGKGGFGVVYLGKLSNGKKVVVKVLDESSQQGIPEFVNEVNLLRSANHGNLVRLLGYCQDVKKVLIYEFAEEGTLWDHLHGKRSRLDWKQRLSIALQTACGLEYLHTGCNPTIFHRDIKSENILITRRMNAKVADFGISKVGSDQDNIRRTHVTTMIKGTLGYLDPEYLRTGQLTDKSDVYSFGVLLLEIVTGRKPIQNSEKITSIIDWVNKQKGKAVADPFIEGNFNPKALKQVLNIAKQCTQSSGVDRPEMKRVVRMLEAAQAAEDEKKSSWSWF</sequence>
<proteinExistence type="predicted"/>
<dbReference type="InParanoid" id="A0A2K1KSQ4"/>
<dbReference type="Gene3D" id="2.60.34.10">
    <property type="entry name" value="Substrate Binding Domain Of DNAk, Chain A, domain 1"/>
    <property type="match status" value="1"/>
</dbReference>
<dbReference type="PROSITE" id="PS50011">
    <property type="entry name" value="PROTEIN_KINASE_DOM"/>
    <property type="match status" value="1"/>
</dbReference>
<feature type="domain" description="Protein kinase" evidence="8">
    <location>
        <begin position="611"/>
        <end position="893"/>
    </location>
</feature>